<dbReference type="GO" id="GO:0000146">
    <property type="term" value="F:microfilament motor activity"/>
    <property type="evidence" value="ECO:0007669"/>
    <property type="project" value="TreeGrafter"/>
</dbReference>
<comment type="caution">
    <text evidence="6">Lacks conserved residue(s) required for the propagation of feature annotation.</text>
</comment>
<dbReference type="InterPro" id="IPR001609">
    <property type="entry name" value="Myosin_head_motor_dom-like"/>
</dbReference>
<dbReference type="GO" id="GO:0005737">
    <property type="term" value="C:cytoplasm"/>
    <property type="evidence" value="ECO:0007669"/>
    <property type="project" value="TreeGrafter"/>
</dbReference>
<dbReference type="STRING" id="1036808.A0A0C2YJZ4"/>
<dbReference type="Gene3D" id="3.40.850.10">
    <property type="entry name" value="Kinesin motor domain"/>
    <property type="match status" value="1"/>
</dbReference>
<keyword evidence="2" id="KW-0067">ATP-binding</keyword>
<organism evidence="8 9">
    <name type="scientific">Scleroderma citrinum Foug A</name>
    <dbReference type="NCBI Taxonomy" id="1036808"/>
    <lineage>
        <taxon>Eukaryota</taxon>
        <taxon>Fungi</taxon>
        <taxon>Dikarya</taxon>
        <taxon>Basidiomycota</taxon>
        <taxon>Agaricomycotina</taxon>
        <taxon>Agaricomycetes</taxon>
        <taxon>Agaricomycetidae</taxon>
        <taxon>Boletales</taxon>
        <taxon>Sclerodermatineae</taxon>
        <taxon>Sclerodermataceae</taxon>
        <taxon>Scleroderma</taxon>
    </lineage>
</organism>
<dbReference type="PANTHER" id="PTHR13140">
    <property type="entry name" value="MYOSIN"/>
    <property type="match status" value="1"/>
</dbReference>
<evidence type="ECO:0000256" key="3">
    <source>
        <dbReference type="ARBA" id="ARBA00023123"/>
    </source>
</evidence>
<reference evidence="9" key="2">
    <citation type="submission" date="2015-01" db="EMBL/GenBank/DDBJ databases">
        <title>Evolutionary Origins and Diversification of the Mycorrhizal Mutualists.</title>
        <authorList>
            <consortium name="DOE Joint Genome Institute"/>
            <consortium name="Mycorrhizal Genomics Consortium"/>
            <person name="Kohler A."/>
            <person name="Kuo A."/>
            <person name="Nagy L.G."/>
            <person name="Floudas D."/>
            <person name="Copeland A."/>
            <person name="Barry K.W."/>
            <person name="Cichocki N."/>
            <person name="Veneault-Fourrey C."/>
            <person name="LaButti K."/>
            <person name="Lindquist E.A."/>
            <person name="Lipzen A."/>
            <person name="Lundell T."/>
            <person name="Morin E."/>
            <person name="Murat C."/>
            <person name="Riley R."/>
            <person name="Ohm R."/>
            <person name="Sun H."/>
            <person name="Tunlid A."/>
            <person name="Henrissat B."/>
            <person name="Grigoriev I.V."/>
            <person name="Hibbett D.S."/>
            <person name="Martin F."/>
        </authorList>
    </citation>
    <scope>NUCLEOTIDE SEQUENCE [LARGE SCALE GENOMIC DNA]</scope>
    <source>
        <strain evidence="9">Foug A</strain>
    </source>
</reference>
<keyword evidence="1" id="KW-0547">Nucleotide-binding</keyword>
<dbReference type="PANTHER" id="PTHR13140:SF550">
    <property type="entry name" value="MYOSIN-IIIB ISOFORM X1"/>
    <property type="match status" value="1"/>
</dbReference>
<dbReference type="GO" id="GO:0051015">
    <property type="term" value="F:actin filament binding"/>
    <property type="evidence" value="ECO:0007669"/>
    <property type="project" value="TreeGrafter"/>
</dbReference>
<dbReference type="EMBL" id="KN822746">
    <property type="protein sequence ID" value="KIM50078.1"/>
    <property type="molecule type" value="Genomic_DNA"/>
</dbReference>
<dbReference type="GO" id="GO:0016459">
    <property type="term" value="C:myosin complex"/>
    <property type="evidence" value="ECO:0007669"/>
    <property type="project" value="UniProtKB-KW"/>
</dbReference>
<sequence>DDAHWFEQLKVALKTIGLSKQHVAQACQLIAATLHLSNLKFTIDHSRDVDAAVMRNTDTLALVVDFLGIQPSALKNVLSYRTKMVKKELCTVFLDPDGASDNRDDFAKTLYSLLFTWLNDHINQCLCRDDFDMFIGLFDLPGPQ</sequence>
<comment type="similarity">
    <text evidence="6">Belongs to the TRAFAC class myosin-kinesin ATPase superfamily. Myosin family.</text>
</comment>
<dbReference type="Gene3D" id="1.10.10.820">
    <property type="match status" value="1"/>
</dbReference>
<keyword evidence="3 6" id="KW-0518">Myosin</keyword>
<protein>
    <recommendedName>
        <fullName evidence="7">Myosin motor domain-containing protein</fullName>
    </recommendedName>
</protein>
<dbReference type="SUPFAM" id="SSF52540">
    <property type="entry name" value="P-loop containing nucleoside triphosphate hydrolases"/>
    <property type="match status" value="1"/>
</dbReference>
<dbReference type="Proteomes" id="UP000053989">
    <property type="component" value="Unassembled WGS sequence"/>
</dbReference>
<keyword evidence="4" id="KW-0505">Motor protein</keyword>
<reference evidence="8 9" key="1">
    <citation type="submission" date="2014-04" db="EMBL/GenBank/DDBJ databases">
        <authorList>
            <consortium name="DOE Joint Genome Institute"/>
            <person name="Kuo A."/>
            <person name="Kohler A."/>
            <person name="Nagy L.G."/>
            <person name="Floudas D."/>
            <person name="Copeland A."/>
            <person name="Barry K.W."/>
            <person name="Cichocki N."/>
            <person name="Veneault-Fourrey C."/>
            <person name="LaButti K."/>
            <person name="Lindquist E.A."/>
            <person name="Lipzen A."/>
            <person name="Lundell T."/>
            <person name="Morin E."/>
            <person name="Murat C."/>
            <person name="Sun H."/>
            <person name="Tunlid A."/>
            <person name="Henrissat B."/>
            <person name="Grigoriev I.V."/>
            <person name="Hibbett D.S."/>
            <person name="Martin F."/>
            <person name="Nordberg H.P."/>
            <person name="Cantor M.N."/>
            <person name="Hua S.X."/>
        </authorList>
    </citation>
    <scope>NUCLEOTIDE SEQUENCE [LARGE SCALE GENOMIC DNA]</scope>
    <source>
        <strain evidence="8 9">Foug A</strain>
    </source>
</reference>
<proteinExistence type="inferred from homology"/>
<dbReference type="InterPro" id="IPR027417">
    <property type="entry name" value="P-loop_NTPase"/>
</dbReference>
<dbReference type="GO" id="GO:0005524">
    <property type="term" value="F:ATP binding"/>
    <property type="evidence" value="ECO:0007669"/>
    <property type="project" value="UniProtKB-KW"/>
</dbReference>
<dbReference type="Pfam" id="PF00063">
    <property type="entry name" value="Myosin_head"/>
    <property type="match status" value="1"/>
</dbReference>
<accession>A0A0C2YJZ4</accession>
<dbReference type="OrthoDB" id="2677429at2759"/>
<evidence type="ECO:0000256" key="4">
    <source>
        <dbReference type="ARBA" id="ARBA00023175"/>
    </source>
</evidence>
<evidence type="ECO:0000256" key="2">
    <source>
        <dbReference type="ARBA" id="ARBA00022840"/>
    </source>
</evidence>
<evidence type="ECO:0000313" key="9">
    <source>
        <dbReference type="Proteomes" id="UP000053989"/>
    </source>
</evidence>
<keyword evidence="5 6" id="KW-0009">Actin-binding</keyword>
<feature type="non-terminal residue" evidence="8">
    <location>
        <position position="144"/>
    </location>
</feature>
<dbReference type="AlphaFoldDB" id="A0A0C2YJZ4"/>
<evidence type="ECO:0000256" key="6">
    <source>
        <dbReference type="PROSITE-ProRule" id="PRU00782"/>
    </source>
</evidence>
<evidence type="ECO:0000256" key="5">
    <source>
        <dbReference type="ARBA" id="ARBA00023203"/>
    </source>
</evidence>
<dbReference type="PROSITE" id="PS51456">
    <property type="entry name" value="MYOSIN_MOTOR"/>
    <property type="match status" value="1"/>
</dbReference>
<name>A0A0C2YJZ4_9AGAM</name>
<feature type="non-terminal residue" evidence="8">
    <location>
        <position position="1"/>
    </location>
</feature>
<dbReference type="HOGENOM" id="CLU_1880468_0_0_1"/>
<keyword evidence="9" id="KW-1185">Reference proteome</keyword>
<evidence type="ECO:0000259" key="7">
    <source>
        <dbReference type="PROSITE" id="PS51456"/>
    </source>
</evidence>
<dbReference type="Gene3D" id="1.20.120.720">
    <property type="entry name" value="Myosin VI head, motor domain, U50 subdomain"/>
    <property type="match status" value="1"/>
</dbReference>
<feature type="domain" description="Myosin motor" evidence="7">
    <location>
        <begin position="1"/>
        <end position="144"/>
    </location>
</feature>
<dbReference type="InterPro" id="IPR036961">
    <property type="entry name" value="Kinesin_motor_dom_sf"/>
</dbReference>
<evidence type="ECO:0000313" key="8">
    <source>
        <dbReference type="EMBL" id="KIM50078.1"/>
    </source>
</evidence>
<dbReference type="GO" id="GO:0007015">
    <property type="term" value="P:actin filament organization"/>
    <property type="evidence" value="ECO:0007669"/>
    <property type="project" value="TreeGrafter"/>
</dbReference>
<dbReference type="GO" id="GO:0016020">
    <property type="term" value="C:membrane"/>
    <property type="evidence" value="ECO:0007669"/>
    <property type="project" value="TreeGrafter"/>
</dbReference>
<dbReference type="InParanoid" id="A0A0C2YJZ4"/>
<evidence type="ECO:0000256" key="1">
    <source>
        <dbReference type="ARBA" id="ARBA00022741"/>
    </source>
</evidence>
<gene>
    <name evidence="8" type="ORF">SCLCIDRAFT_67044</name>
</gene>